<accession>A0A9X0Z398</accession>
<dbReference type="AlphaFoldDB" id="A0A9X0Z398"/>
<evidence type="ECO:0000313" key="2">
    <source>
        <dbReference type="Proteomes" id="UP001138793"/>
    </source>
</evidence>
<evidence type="ECO:0000313" key="1">
    <source>
        <dbReference type="EMBL" id="MBP2079951.1"/>
    </source>
</evidence>
<keyword evidence="2" id="KW-1185">Reference proteome</keyword>
<protein>
    <submittedName>
        <fullName evidence="1">Uncharacterized protein</fullName>
    </submittedName>
</protein>
<reference evidence="1" key="1">
    <citation type="submission" date="2021-03" db="EMBL/GenBank/DDBJ databases">
        <title>Genomic Encyclopedia of Type Strains, Phase IV (KMG-IV): sequencing the most valuable type-strain genomes for metagenomic binning, comparative biology and taxonomic classification.</title>
        <authorList>
            <person name="Goeker M."/>
        </authorList>
    </citation>
    <scope>NUCLEOTIDE SEQUENCE</scope>
    <source>
        <strain evidence="1">DSM 107338</strain>
    </source>
</reference>
<dbReference type="Proteomes" id="UP001138793">
    <property type="component" value="Unassembled WGS sequence"/>
</dbReference>
<comment type="caution">
    <text evidence="1">The sequence shown here is derived from an EMBL/GenBank/DDBJ whole genome shotgun (WGS) entry which is preliminary data.</text>
</comment>
<gene>
    <name evidence="1" type="ORF">J2Z64_004258</name>
</gene>
<name>A0A9X0Z398_9BACI</name>
<sequence>MQYKLNRRIRNRTYGGVRGAESYLIFPSTRFWLCNLVLDRIYSSLDHIYPKLDRINLKFDSEQTTNIMKGTLASTHQTL</sequence>
<organism evidence="1 2">
    <name type="scientific">Oceanobacillus polygoni</name>
    <dbReference type="NCBI Taxonomy" id="1235259"/>
    <lineage>
        <taxon>Bacteria</taxon>
        <taxon>Bacillati</taxon>
        <taxon>Bacillota</taxon>
        <taxon>Bacilli</taxon>
        <taxon>Bacillales</taxon>
        <taxon>Bacillaceae</taxon>
        <taxon>Oceanobacillus</taxon>
    </lineage>
</organism>
<dbReference type="EMBL" id="JAGGMB010000023">
    <property type="protein sequence ID" value="MBP2079951.1"/>
    <property type="molecule type" value="Genomic_DNA"/>
</dbReference>
<proteinExistence type="predicted"/>